<feature type="transmembrane region" description="Helical" evidence="1">
    <location>
        <begin position="50"/>
        <end position="71"/>
    </location>
</feature>
<organism evidence="2 3">
    <name type="scientific">Rhodococcus rhodnii</name>
    <dbReference type="NCBI Taxonomy" id="38312"/>
    <lineage>
        <taxon>Bacteria</taxon>
        <taxon>Bacillati</taxon>
        <taxon>Actinomycetota</taxon>
        <taxon>Actinomycetes</taxon>
        <taxon>Mycobacteriales</taxon>
        <taxon>Nocardiaceae</taxon>
        <taxon>Rhodococcus</taxon>
    </lineage>
</organism>
<name>A0A6P2CKC9_9NOCA</name>
<feature type="transmembrane region" description="Helical" evidence="1">
    <location>
        <begin position="20"/>
        <end position="44"/>
    </location>
</feature>
<sequence>MDKGTDGDTGKGTGKGRALFYTAVTLFAVGVAAIVAIFVVGAMSDSSPGLPLYVVSLACPLGFLLAIVYALRSGRRSR</sequence>
<keyword evidence="1" id="KW-0472">Membrane</keyword>
<comment type="caution">
    <text evidence="2">The sequence shown here is derived from an EMBL/GenBank/DDBJ whole genome shotgun (WGS) entry which is preliminary data.</text>
</comment>
<proteinExistence type="predicted"/>
<keyword evidence="1" id="KW-0812">Transmembrane</keyword>
<dbReference type="EMBL" id="QRCM01000001">
    <property type="protein sequence ID" value="TXG92251.1"/>
    <property type="molecule type" value="Genomic_DNA"/>
</dbReference>
<dbReference type="Proteomes" id="UP000471120">
    <property type="component" value="Unassembled WGS sequence"/>
</dbReference>
<protein>
    <submittedName>
        <fullName evidence="2">Uncharacterized protein</fullName>
    </submittedName>
</protein>
<evidence type="ECO:0000313" key="2">
    <source>
        <dbReference type="EMBL" id="TXG92251.1"/>
    </source>
</evidence>
<evidence type="ECO:0000256" key="1">
    <source>
        <dbReference type="SAM" id="Phobius"/>
    </source>
</evidence>
<reference evidence="2 3" key="1">
    <citation type="submission" date="2018-07" db="EMBL/GenBank/DDBJ databases">
        <title>Genome sequence of Rhodococcus rhodnii ATCC 35071 from Rhodnius prolixus.</title>
        <authorList>
            <person name="Patel V."/>
            <person name="Vogel K.J."/>
        </authorList>
    </citation>
    <scope>NUCLEOTIDE SEQUENCE [LARGE SCALE GENOMIC DNA]</scope>
    <source>
        <strain evidence="2 3">ATCC 35071</strain>
    </source>
</reference>
<accession>A0A6P2CKC9</accession>
<keyword evidence="1" id="KW-1133">Transmembrane helix</keyword>
<gene>
    <name evidence="2" type="ORF">DW322_00300</name>
</gene>
<evidence type="ECO:0000313" key="3">
    <source>
        <dbReference type="Proteomes" id="UP000471120"/>
    </source>
</evidence>
<dbReference type="AlphaFoldDB" id="A0A6P2CKC9"/>